<evidence type="ECO:0000313" key="1">
    <source>
        <dbReference type="EMBL" id="OCK77031.1"/>
    </source>
</evidence>
<name>A0A8E2E439_9PEZI</name>
<dbReference type="Proteomes" id="UP000250266">
    <property type="component" value="Unassembled WGS sequence"/>
</dbReference>
<proteinExistence type="predicted"/>
<reference evidence="1 2" key="1">
    <citation type="journal article" date="2016" name="Nat. Commun.">
        <title>Ectomycorrhizal ecology is imprinted in the genome of the dominant symbiotic fungus Cenococcum geophilum.</title>
        <authorList>
            <consortium name="DOE Joint Genome Institute"/>
            <person name="Peter M."/>
            <person name="Kohler A."/>
            <person name="Ohm R.A."/>
            <person name="Kuo A."/>
            <person name="Krutzmann J."/>
            <person name="Morin E."/>
            <person name="Arend M."/>
            <person name="Barry K.W."/>
            <person name="Binder M."/>
            <person name="Choi C."/>
            <person name="Clum A."/>
            <person name="Copeland A."/>
            <person name="Grisel N."/>
            <person name="Haridas S."/>
            <person name="Kipfer T."/>
            <person name="LaButti K."/>
            <person name="Lindquist E."/>
            <person name="Lipzen A."/>
            <person name="Maire R."/>
            <person name="Meier B."/>
            <person name="Mihaltcheva S."/>
            <person name="Molinier V."/>
            <person name="Murat C."/>
            <person name="Poggeler S."/>
            <person name="Quandt C.A."/>
            <person name="Sperisen C."/>
            <person name="Tritt A."/>
            <person name="Tisserant E."/>
            <person name="Crous P.W."/>
            <person name="Henrissat B."/>
            <person name="Nehls U."/>
            <person name="Egli S."/>
            <person name="Spatafora J.W."/>
            <person name="Grigoriev I.V."/>
            <person name="Martin F.M."/>
        </authorList>
    </citation>
    <scope>NUCLEOTIDE SEQUENCE [LARGE SCALE GENOMIC DNA]</scope>
    <source>
        <strain evidence="1 2">CBS 459.81</strain>
    </source>
</reference>
<dbReference type="AlphaFoldDB" id="A0A8E2E439"/>
<keyword evidence="2" id="KW-1185">Reference proteome</keyword>
<gene>
    <name evidence="1" type="ORF">K432DRAFT_130678</name>
</gene>
<sequence length="180" mass="20691">MISREELPNNIPGRTGAFLLKAVHYPDTCEKFDLNKDYPYLYHVFVAKLAGLGSNLFNLSSLGLRVAVSPRSHRIAISNWKRVLVWALDPKAFLDPGTLPDGTVPGDHAYVEGCGWRYYQSGRREIEMVVLEPVELPECGVVFKLEFRREDELWAWTERGLVRWRFGVWAEGRREVVVLE</sequence>
<evidence type="ECO:0000313" key="2">
    <source>
        <dbReference type="Proteomes" id="UP000250266"/>
    </source>
</evidence>
<accession>A0A8E2E439</accession>
<protein>
    <submittedName>
        <fullName evidence="1">Uncharacterized protein</fullName>
    </submittedName>
</protein>
<dbReference type="EMBL" id="KV745160">
    <property type="protein sequence ID" value="OCK77031.1"/>
    <property type="molecule type" value="Genomic_DNA"/>
</dbReference>
<dbReference type="OrthoDB" id="6058203at2759"/>
<organism evidence="1 2">
    <name type="scientific">Lepidopterella palustris CBS 459.81</name>
    <dbReference type="NCBI Taxonomy" id="1314670"/>
    <lineage>
        <taxon>Eukaryota</taxon>
        <taxon>Fungi</taxon>
        <taxon>Dikarya</taxon>
        <taxon>Ascomycota</taxon>
        <taxon>Pezizomycotina</taxon>
        <taxon>Dothideomycetes</taxon>
        <taxon>Pleosporomycetidae</taxon>
        <taxon>Mytilinidiales</taxon>
        <taxon>Argynnaceae</taxon>
        <taxon>Lepidopterella</taxon>
    </lineage>
</organism>